<accession>A0A8X6NDA2</accession>
<protein>
    <submittedName>
        <fullName evidence="1">Uncharacterized protein</fullName>
    </submittedName>
</protein>
<reference evidence="1" key="1">
    <citation type="submission" date="2020-08" db="EMBL/GenBank/DDBJ databases">
        <title>Multicomponent nature underlies the extraordinary mechanical properties of spider dragline silk.</title>
        <authorList>
            <person name="Kono N."/>
            <person name="Nakamura H."/>
            <person name="Mori M."/>
            <person name="Yoshida Y."/>
            <person name="Ohtoshi R."/>
            <person name="Malay A.D."/>
            <person name="Moran D.A.P."/>
            <person name="Tomita M."/>
            <person name="Numata K."/>
            <person name="Arakawa K."/>
        </authorList>
    </citation>
    <scope>NUCLEOTIDE SEQUENCE</scope>
</reference>
<comment type="caution">
    <text evidence="1">The sequence shown here is derived from an EMBL/GenBank/DDBJ whole genome shotgun (WGS) entry which is preliminary data.</text>
</comment>
<proteinExistence type="predicted"/>
<name>A0A8X6NDA2_NEPPI</name>
<keyword evidence="2" id="KW-1185">Reference proteome</keyword>
<dbReference type="EMBL" id="BMAW01057097">
    <property type="protein sequence ID" value="GFT09093.1"/>
    <property type="molecule type" value="Genomic_DNA"/>
</dbReference>
<sequence length="74" mass="7424">MCFIFKTFCYQNFAIYKTAPVPATCLASAGSAPLAAAAALAAAACPIFGKGKDFLKECGTILKGLFRGAGAGAG</sequence>
<dbReference type="AlphaFoldDB" id="A0A8X6NDA2"/>
<organism evidence="1 2">
    <name type="scientific">Nephila pilipes</name>
    <name type="common">Giant wood spider</name>
    <name type="synonym">Nephila maculata</name>
    <dbReference type="NCBI Taxonomy" id="299642"/>
    <lineage>
        <taxon>Eukaryota</taxon>
        <taxon>Metazoa</taxon>
        <taxon>Ecdysozoa</taxon>
        <taxon>Arthropoda</taxon>
        <taxon>Chelicerata</taxon>
        <taxon>Arachnida</taxon>
        <taxon>Araneae</taxon>
        <taxon>Araneomorphae</taxon>
        <taxon>Entelegynae</taxon>
        <taxon>Araneoidea</taxon>
        <taxon>Nephilidae</taxon>
        <taxon>Nephila</taxon>
    </lineage>
</organism>
<gene>
    <name evidence="1" type="ORF">NPIL_640981</name>
</gene>
<evidence type="ECO:0000313" key="1">
    <source>
        <dbReference type="EMBL" id="GFT09093.1"/>
    </source>
</evidence>
<evidence type="ECO:0000313" key="2">
    <source>
        <dbReference type="Proteomes" id="UP000887013"/>
    </source>
</evidence>
<dbReference type="Proteomes" id="UP000887013">
    <property type="component" value="Unassembled WGS sequence"/>
</dbReference>